<name>A0ACB9MAP1_9MYRT</name>
<gene>
    <name evidence="1" type="ORF">MLD38_034677</name>
</gene>
<dbReference type="Proteomes" id="UP001057402">
    <property type="component" value="Chromosome 10"/>
</dbReference>
<comment type="caution">
    <text evidence="1">The sequence shown here is derived from an EMBL/GenBank/DDBJ whole genome shotgun (WGS) entry which is preliminary data.</text>
</comment>
<accession>A0ACB9MAP1</accession>
<dbReference type="EMBL" id="CM042889">
    <property type="protein sequence ID" value="KAI4321277.1"/>
    <property type="molecule type" value="Genomic_DNA"/>
</dbReference>
<reference evidence="2" key="1">
    <citation type="journal article" date="2023" name="Front. Plant Sci.">
        <title>Chromosomal-level genome assembly of Melastoma candidum provides insights into trichome evolution.</title>
        <authorList>
            <person name="Zhong Y."/>
            <person name="Wu W."/>
            <person name="Sun C."/>
            <person name="Zou P."/>
            <person name="Liu Y."/>
            <person name="Dai S."/>
            <person name="Zhou R."/>
        </authorList>
    </citation>
    <scope>NUCLEOTIDE SEQUENCE [LARGE SCALE GENOMIC DNA]</scope>
</reference>
<sequence>MESETSVVIAASREVEALGRVRGMTSFSLLLSSTPFGLIVKGVSMALVSAYLGQSRSEDGSGNRGPSMSRGREGKRESMACFFSRGGSRRGGKAGLPFSSVFRFFLQRDSTLIRSTAALISRSKAILPEKTIAATSGDLRWDHIEHL</sequence>
<keyword evidence="2" id="KW-1185">Reference proteome</keyword>
<evidence type="ECO:0000313" key="1">
    <source>
        <dbReference type="EMBL" id="KAI4321277.1"/>
    </source>
</evidence>
<evidence type="ECO:0000313" key="2">
    <source>
        <dbReference type="Proteomes" id="UP001057402"/>
    </source>
</evidence>
<organism evidence="1 2">
    <name type="scientific">Melastoma candidum</name>
    <dbReference type="NCBI Taxonomy" id="119954"/>
    <lineage>
        <taxon>Eukaryota</taxon>
        <taxon>Viridiplantae</taxon>
        <taxon>Streptophyta</taxon>
        <taxon>Embryophyta</taxon>
        <taxon>Tracheophyta</taxon>
        <taxon>Spermatophyta</taxon>
        <taxon>Magnoliopsida</taxon>
        <taxon>eudicotyledons</taxon>
        <taxon>Gunneridae</taxon>
        <taxon>Pentapetalae</taxon>
        <taxon>rosids</taxon>
        <taxon>malvids</taxon>
        <taxon>Myrtales</taxon>
        <taxon>Melastomataceae</taxon>
        <taxon>Melastomatoideae</taxon>
        <taxon>Melastomateae</taxon>
        <taxon>Melastoma</taxon>
    </lineage>
</organism>
<proteinExistence type="predicted"/>
<protein>
    <submittedName>
        <fullName evidence="1">Uncharacterized protein</fullName>
    </submittedName>
</protein>